<gene>
    <name evidence="2" type="ORF">KBTEX_03288</name>
</gene>
<dbReference type="EMBL" id="MN079186">
    <property type="protein sequence ID" value="QEA06945.1"/>
    <property type="molecule type" value="Genomic_DNA"/>
</dbReference>
<feature type="compositionally biased region" description="Gly residues" evidence="1">
    <location>
        <begin position="80"/>
        <end position="90"/>
    </location>
</feature>
<dbReference type="AlphaFoldDB" id="A0A5B8RIQ8"/>
<evidence type="ECO:0000256" key="1">
    <source>
        <dbReference type="SAM" id="MobiDB-lite"/>
    </source>
</evidence>
<accession>A0A5B8RIQ8</accession>
<organism evidence="2">
    <name type="scientific">uncultured organism</name>
    <dbReference type="NCBI Taxonomy" id="155900"/>
    <lineage>
        <taxon>unclassified sequences</taxon>
        <taxon>environmental samples</taxon>
    </lineage>
</organism>
<sequence length="90" mass="9721">MLGKTLYTITFEPDGPVVTRGTPPPGFLSGCRDIARLYGVQAGQVRCVRTAAGHRLRFSSNVPERCRQPLRNVWEPPPTGGGNGGTRARS</sequence>
<feature type="region of interest" description="Disordered" evidence="1">
    <location>
        <begin position="69"/>
        <end position="90"/>
    </location>
</feature>
<dbReference type="PROSITE" id="PS51257">
    <property type="entry name" value="PROKAR_LIPOPROTEIN"/>
    <property type="match status" value="1"/>
</dbReference>
<protein>
    <submittedName>
        <fullName evidence="2">Uncharacterized protein</fullName>
    </submittedName>
</protein>
<reference evidence="2" key="1">
    <citation type="submission" date="2019-06" db="EMBL/GenBank/DDBJ databases">
        <authorList>
            <person name="Murdoch R.W."/>
            <person name="Fathepure B."/>
        </authorList>
    </citation>
    <scope>NUCLEOTIDE SEQUENCE</scope>
</reference>
<evidence type="ECO:0000313" key="2">
    <source>
        <dbReference type="EMBL" id="QEA06945.1"/>
    </source>
</evidence>
<dbReference type="Pfam" id="PF12321">
    <property type="entry name" value="DUF3634"/>
    <property type="match status" value="1"/>
</dbReference>
<dbReference type="InterPro" id="IPR022090">
    <property type="entry name" value="DUF3634"/>
</dbReference>
<name>A0A5B8RIQ8_9ZZZZ</name>
<proteinExistence type="predicted"/>